<evidence type="ECO:0000256" key="2">
    <source>
        <dbReference type="ARBA" id="ARBA00004533"/>
    </source>
</evidence>
<dbReference type="InterPro" id="IPR004358">
    <property type="entry name" value="Sig_transdc_His_kin-like_C"/>
</dbReference>
<dbReference type="SMART" id="SM00388">
    <property type="entry name" value="HisKA"/>
    <property type="match status" value="1"/>
</dbReference>
<dbReference type="GeneID" id="78379281"/>
<proteinExistence type="predicted"/>
<keyword evidence="18" id="KW-1185">Reference proteome</keyword>
<keyword evidence="7 14" id="KW-0812">Transmembrane</keyword>
<dbReference type="Gene3D" id="6.10.340.10">
    <property type="match status" value="1"/>
</dbReference>
<dbReference type="Gene3D" id="1.10.287.130">
    <property type="match status" value="1"/>
</dbReference>
<dbReference type="Pfam" id="PF02518">
    <property type="entry name" value="HATPase_c"/>
    <property type="match status" value="1"/>
</dbReference>
<evidence type="ECO:0000256" key="10">
    <source>
        <dbReference type="ARBA" id="ARBA00022840"/>
    </source>
</evidence>
<feature type="domain" description="HAMP" evidence="16">
    <location>
        <begin position="198"/>
        <end position="251"/>
    </location>
</feature>
<evidence type="ECO:0000256" key="4">
    <source>
        <dbReference type="ARBA" id="ARBA00022519"/>
    </source>
</evidence>
<dbReference type="InterPro" id="IPR005467">
    <property type="entry name" value="His_kinase_dom"/>
</dbReference>
<dbReference type="SMART" id="SM00304">
    <property type="entry name" value="HAMP"/>
    <property type="match status" value="1"/>
</dbReference>
<evidence type="ECO:0000256" key="11">
    <source>
        <dbReference type="ARBA" id="ARBA00022989"/>
    </source>
</evidence>
<name>A0A085GK85_EWIA3</name>
<dbReference type="InterPro" id="IPR036890">
    <property type="entry name" value="HATPase_C_sf"/>
</dbReference>
<sequence>MNVKTHAKRAKRPTSLTLRATLLFGLIAALVVSAVGFYLYYSIEKELIRRADYQVSGRVQYFRQLLATDFPLTQLSHSPQLFENMLGNEQDVLQFRLQNSAPIINVNPSHLALPDTPPVADGTELTLADIQRLTAADGTPVRYISAAVRMQDGSTVVISAAHFMNAESQMLAAFRLEIMGAVLLAYVLIAALGYSVIRRGLRPLRKMALEAASIHPTSLSTRLSSEDAPQELQPLILSFNAMLDRLADGYERLTQFSADLAHEIRTPVGAVMGHCQVALYQPRSTEEYETLLANNMEELERISRMVENILFLARASHAHSVLNITPLALSSETERVADYFEGLAEERDMRLVCKGSGTLHADAILFQRALSNLVANAIRYGDEGTEISVQVEQVAGNTLIHVDSQGEPIPAEKRSKLFDRFYRADASRSEGGSSNGLGLSIVQAIMALHQGSVSVSSLAQGKTRFTLQFPTTYQEKKAALPQ</sequence>
<organism evidence="17 18">
    <name type="scientific">Ewingella americana (strain ATCC 33852 / DSM 4580 / CCUG 14506 / JCM 5911 / LMG 7869 / NCTC 12157 / CDC 1468-78)</name>
    <dbReference type="NCBI Taxonomy" id="910964"/>
    <lineage>
        <taxon>Bacteria</taxon>
        <taxon>Pseudomonadati</taxon>
        <taxon>Pseudomonadota</taxon>
        <taxon>Gammaproteobacteria</taxon>
        <taxon>Enterobacterales</taxon>
        <taxon>Yersiniaceae</taxon>
        <taxon>Ewingella</taxon>
    </lineage>
</organism>
<dbReference type="PROSITE" id="PS50885">
    <property type="entry name" value="HAMP"/>
    <property type="match status" value="1"/>
</dbReference>
<dbReference type="SMART" id="SM00387">
    <property type="entry name" value="HATPase_c"/>
    <property type="match status" value="1"/>
</dbReference>
<keyword evidence="9 14" id="KW-0418">Kinase</keyword>
<feature type="transmembrane region" description="Helical" evidence="14">
    <location>
        <begin position="21"/>
        <end position="41"/>
    </location>
</feature>
<evidence type="ECO:0000313" key="17">
    <source>
        <dbReference type="EMBL" id="KFC84130.1"/>
    </source>
</evidence>
<evidence type="ECO:0000256" key="5">
    <source>
        <dbReference type="ARBA" id="ARBA00022553"/>
    </source>
</evidence>
<evidence type="ECO:0000256" key="6">
    <source>
        <dbReference type="ARBA" id="ARBA00022679"/>
    </source>
</evidence>
<dbReference type="eggNOG" id="COG2205">
    <property type="taxonomic scope" value="Bacteria"/>
</dbReference>
<keyword evidence="12 14" id="KW-0902">Two-component regulatory system</keyword>
<keyword evidence="13 14" id="KW-0472">Membrane</keyword>
<dbReference type="NCBIfam" id="TIGR01386">
    <property type="entry name" value="cztS_silS_copS"/>
    <property type="match status" value="1"/>
</dbReference>
<gene>
    <name evidence="17" type="ORF">GEAM_0940</name>
</gene>
<dbReference type="PROSITE" id="PS50109">
    <property type="entry name" value="HIS_KIN"/>
    <property type="match status" value="1"/>
</dbReference>
<evidence type="ECO:0000256" key="7">
    <source>
        <dbReference type="ARBA" id="ARBA00022692"/>
    </source>
</evidence>
<dbReference type="CDD" id="cd00082">
    <property type="entry name" value="HisKA"/>
    <property type="match status" value="1"/>
</dbReference>
<keyword evidence="11 14" id="KW-1133">Transmembrane helix</keyword>
<dbReference type="STRING" id="910964.GEAM_0940"/>
<evidence type="ECO:0000259" key="16">
    <source>
        <dbReference type="PROSITE" id="PS50885"/>
    </source>
</evidence>
<keyword evidence="8 14" id="KW-0547">Nucleotide-binding</keyword>
<evidence type="ECO:0000256" key="14">
    <source>
        <dbReference type="RuleBase" id="RU364088"/>
    </source>
</evidence>
<dbReference type="GO" id="GO:0005524">
    <property type="term" value="F:ATP binding"/>
    <property type="evidence" value="ECO:0007669"/>
    <property type="project" value="UniProtKB-KW"/>
</dbReference>
<keyword evidence="5" id="KW-0597">Phosphoprotein</keyword>
<dbReference type="InterPro" id="IPR003594">
    <property type="entry name" value="HATPase_dom"/>
</dbReference>
<dbReference type="GO" id="GO:0005886">
    <property type="term" value="C:plasma membrane"/>
    <property type="evidence" value="ECO:0007669"/>
    <property type="project" value="UniProtKB-SubCell"/>
</dbReference>
<evidence type="ECO:0000256" key="1">
    <source>
        <dbReference type="ARBA" id="ARBA00000085"/>
    </source>
</evidence>
<reference evidence="17 18" key="1">
    <citation type="submission" date="2014-05" db="EMBL/GenBank/DDBJ databases">
        <title>ATOL: Assembling a taxonomically balanced genome-scale reconstruction of the evolutionary history of the Enterobacteriaceae.</title>
        <authorList>
            <person name="Plunkett G.III."/>
            <person name="Neeno-Eckwall E.C."/>
            <person name="Glasner J.D."/>
            <person name="Perna N.T."/>
        </authorList>
    </citation>
    <scope>NUCLEOTIDE SEQUENCE [LARGE SCALE GENOMIC DNA]</scope>
    <source>
        <strain evidence="17 18">ATCC 33852</strain>
    </source>
</reference>
<dbReference type="Proteomes" id="UP000028640">
    <property type="component" value="Unassembled WGS sequence"/>
</dbReference>
<dbReference type="InterPro" id="IPR036097">
    <property type="entry name" value="HisK_dim/P_sf"/>
</dbReference>
<evidence type="ECO:0000313" key="18">
    <source>
        <dbReference type="Proteomes" id="UP000028640"/>
    </source>
</evidence>
<dbReference type="InterPro" id="IPR003661">
    <property type="entry name" value="HisK_dim/P_dom"/>
</dbReference>
<keyword evidence="4 14" id="KW-0997">Cell inner membrane</keyword>
<dbReference type="Pfam" id="PF00512">
    <property type="entry name" value="HisKA"/>
    <property type="match status" value="1"/>
</dbReference>
<evidence type="ECO:0000256" key="8">
    <source>
        <dbReference type="ARBA" id="ARBA00022741"/>
    </source>
</evidence>
<protein>
    <recommendedName>
        <fullName evidence="14">Sensor protein</fullName>
        <ecNumber evidence="14">2.7.13.3</ecNumber>
    </recommendedName>
</protein>
<feature type="transmembrane region" description="Helical" evidence="14">
    <location>
        <begin position="178"/>
        <end position="197"/>
    </location>
</feature>
<dbReference type="OrthoDB" id="9809766at2"/>
<dbReference type="GO" id="GO:0000155">
    <property type="term" value="F:phosphorelay sensor kinase activity"/>
    <property type="evidence" value="ECO:0007669"/>
    <property type="project" value="InterPro"/>
</dbReference>
<comment type="subcellular location">
    <subcellularLocation>
        <location evidence="2 14">Cell inner membrane</location>
    </subcellularLocation>
</comment>
<dbReference type="InterPro" id="IPR006290">
    <property type="entry name" value="CztS_silS_copS"/>
</dbReference>
<dbReference type="EMBL" id="JMPJ01000031">
    <property type="protein sequence ID" value="KFC84130.1"/>
    <property type="molecule type" value="Genomic_DNA"/>
</dbReference>
<keyword evidence="3 14" id="KW-1003">Cell membrane</keyword>
<feature type="domain" description="Histidine kinase" evidence="15">
    <location>
        <begin position="259"/>
        <end position="473"/>
    </location>
</feature>
<dbReference type="RefSeq" id="WP_034788897.1">
    <property type="nucleotide sequence ID" value="NZ_JMPJ01000031.1"/>
</dbReference>
<dbReference type="PANTHER" id="PTHR45436">
    <property type="entry name" value="SENSOR HISTIDINE KINASE YKOH"/>
    <property type="match status" value="1"/>
</dbReference>
<dbReference type="PRINTS" id="PR00344">
    <property type="entry name" value="BCTRLSENSOR"/>
</dbReference>
<dbReference type="AlphaFoldDB" id="A0A085GK85"/>
<evidence type="ECO:0000256" key="9">
    <source>
        <dbReference type="ARBA" id="ARBA00022777"/>
    </source>
</evidence>
<dbReference type="InterPro" id="IPR050428">
    <property type="entry name" value="TCS_sensor_his_kinase"/>
</dbReference>
<dbReference type="PANTHER" id="PTHR45436:SF3">
    <property type="entry name" value="SENSOR HISTIDINE KINASE HPRS"/>
    <property type="match status" value="1"/>
</dbReference>
<comment type="catalytic activity">
    <reaction evidence="1 14">
        <text>ATP + protein L-histidine = ADP + protein N-phospho-L-histidine.</text>
        <dbReference type="EC" id="2.7.13.3"/>
    </reaction>
</comment>
<keyword evidence="10 14" id="KW-0067">ATP-binding</keyword>
<evidence type="ECO:0000256" key="3">
    <source>
        <dbReference type="ARBA" id="ARBA00022475"/>
    </source>
</evidence>
<dbReference type="EC" id="2.7.13.3" evidence="14"/>
<dbReference type="Pfam" id="PF00672">
    <property type="entry name" value="HAMP"/>
    <property type="match status" value="1"/>
</dbReference>
<evidence type="ECO:0000256" key="13">
    <source>
        <dbReference type="ARBA" id="ARBA00023136"/>
    </source>
</evidence>
<dbReference type="SUPFAM" id="SSF47384">
    <property type="entry name" value="Homodimeric domain of signal transducing histidine kinase"/>
    <property type="match status" value="1"/>
</dbReference>
<evidence type="ECO:0000256" key="12">
    <source>
        <dbReference type="ARBA" id="ARBA00023012"/>
    </source>
</evidence>
<dbReference type="Gene3D" id="3.30.565.10">
    <property type="entry name" value="Histidine kinase-like ATPase, C-terminal domain"/>
    <property type="match status" value="1"/>
</dbReference>
<keyword evidence="6 14" id="KW-0808">Transferase</keyword>
<dbReference type="SUPFAM" id="SSF55874">
    <property type="entry name" value="ATPase domain of HSP90 chaperone/DNA topoisomerase II/histidine kinase"/>
    <property type="match status" value="1"/>
</dbReference>
<comment type="function">
    <text evidence="14">Member of a two-component regulatory system.</text>
</comment>
<evidence type="ECO:0000259" key="15">
    <source>
        <dbReference type="PROSITE" id="PS50109"/>
    </source>
</evidence>
<dbReference type="InterPro" id="IPR003660">
    <property type="entry name" value="HAMP_dom"/>
</dbReference>
<accession>A0A085GK85</accession>
<comment type="caution">
    <text evidence="17">The sequence shown here is derived from an EMBL/GenBank/DDBJ whole genome shotgun (WGS) entry which is preliminary data.</text>
</comment>